<accession>A0A9P8PBL5</accession>
<sequence length="97" mass="10585">MELFDQNRFGLANVANLLSNLGLAHQLVRNNKIHVQFVFGEMFPVLHVVAFLGLLDGIEDDEKSSSVSKNAIEVMVGKKLSDIGRVHVAGVDKLVGN</sequence>
<protein>
    <submittedName>
        <fullName evidence="1">Uncharacterized protein</fullName>
    </submittedName>
</protein>
<dbReference type="GeneID" id="70234508"/>
<evidence type="ECO:0000313" key="1">
    <source>
        <dbReference type="EMBL" id="KAH3668786.1"/>
    </source>
</evidence>
<proteinExistence type="predicted"/>
<dbReference type="EMBL" id="JAEUBE010000158">
    <property type="protein sequence ID" value="KAH3668786.1"/>
    <property type="molecule type" value="Genomic_DNA"/>
</dbReference>
<name>A0A9P8PBL5_9ASCO</name>
<keyword evidence="2" id="KW-1185">Reference proteome</keyword>
<gene>
    <name evidence="1" type="ORF">OGAPHI_002541</name>
</gene>
<dbReference type="Proteomes" id="UP000769157">
    <property type="component" value="Unassembled WGS sequence"/>
</dbReference>
<dbReference type="AlphaFoldDB" id="A0A9P8PBL5"/>
<reference evidence="1" key="1">
    <citation type="journal article" date="2021" name="Open Biol.">
        <title>Shared evolutionary footprints suggest mitochondrial oxidative damage underlies multiple complex I losses in fungi.</title>
        <authorList>
            <person name="Schikora-Tamarit M.A."/>
            <person name="Marcet-Houben M."/>
            <person name="Nosek J."/>
            <person name="Gabaldon T."/>
        </authorList>
    </citation>
    <scope>NUCLEOTIDE SEQUENCE</scope>
    <source>
        <strain evidence="1">CBS6075</strain>
    </source>
</reference>
<dbReference type="RefSeq" id="XP_046063200.1">
    <property type="nucleotide sequence ID" value="XM_046203422.1"/>
</dbReference>
<evidence type="ECO:0000313" key="2">
    <source>
        <dbReference type="Proteomes" id="UP000769157"/>
    </source>
</evidence>
<reference evidence="1" key="2">
    <citation type="submission" date="2021-01" db="EMBL/GenBank/DDBJ databases">
        <authorList>
            <person name="Schikora-Tamarit M.A."/>
        </authorList>
    </citation>
    <scope>NUCLEOTIDE SEQUENCE</scope>
    <source>
        <strain evidence="1">CBS6075</strain>
    </source>
</reference>
<organism evidence="1 2">
    <name type="scientific">Ogataea philodendri</name>
    <dbReference type="NCBI Taxonomy" id="1378263"/>
    <lineage>
        <taxon>Eukaryota</taxon>
        <taxon>Fungi</taxon>
        <taxon>Dikarya</taxon>
        <taxon>Ascomycota</taxon>
        <taxon>Saccharomycotina</taxon>
        <taxon>Pichiomycetes</taxon>
        <taxon>Pichiales</taxon>
        <taxon>Pichiaceae</taxon>
        <taxon>Ogataea</taxon>
    </lineage>
</organism>
<comment type="caution">
    <text evidence="1">The sequence shown here is derived from an EMBL/GenBank/DDBJ whole genome shotgun (WGS) entry which is preliminary data.</text>
</comment>